<dbReference type="GeneID" id="115754030"/>
<feature type="repeat" description="PPR" evidence="3">
    <location>
        <begin position="542"/>
        <end position="576"/>
    </location>
</feature>
<accession>A0A8B8QQQ6</accession>
<feature type="repeat" description="PPR" evidence="3">
    <location>
        <begin position="128"/>
        <end position="162"/>
    </location>
</feature>
<organism evidence="4 5">
    <name type="scientific">Rhodamnia argentea</name>
    <dbReference type="NCBI Taxonomy" id="178133"/>
    <lineage>
        <taxon>Eukaryota</taxon>
        <taxon>Viridiplantae</taxon>
        <taxon>Streptophyta</taxon>
        <taxon>Embryophyta</taxon>
        <taxon>Tracheophyta</taxon>
        <taxon>Spermatophyta</taxon>
        <taxon>Magnoliopsida</taxon>
        <taxon>eudicotyledons</taxon>
        <taxon>Gunneridae</taxon>
        <taxon>Pentapetalae</taxon>
        <taxon>rosids</taxon>
        <taxon>malvids</taxon>
        <taxon>Myrtales</taxon>
        <taxon>Myrtaceae</taxon>
        <taxon>Myrtoideae</taxon>
        <taxon>Myrteae</taxon>
        <taxon>Australasian group</taxon>
        <taxon>Rhodamnia</taxon>
    </lineage>
</organism>
<dbReference type="SUPFAM" id="SSF81901">
    <property type="entry name" value="HCP-like"/>
    <property type="match status" value="1"/>
</dbReference>
<feature type="repeat" description="PPR" evidence="3">
    <location>
        <begin position="798"/>
        <end position="832"/>
    </location>
</feature>
<keyword evidence="4" id="KW-1185">Reference proteome</keyword>
<dbReference type="PANTHER" id="PTHR47933:SF46">
    <property type="entry name" value="REPEAT-LIKE SUPERFAMILY PROTEIN, PUTATIVE ISOFORM 1-RELATED"/>
    <property type="match status" value="1"/>
</dbReference>
<protein>
    <submittedName>
        <fullName evidence="5">Pentatricopeptide repeat-containing protein At5g62370 isoform X1</fullName>
    </submittedName>
</protein>
<proteinExistence type="inferred from homology"/>
<dbReference type="Pfam" id="PF01535">
    <property type="entry name" value="PPR"/>
    <property type="match status" value="6"/>
</dbReference>
<dbReference type="InterPro" id="IPR011990">
    <property type="entry name" value="TPR-like_helical_dom_sf"/>
</dbReference>
<evidence type="ECO:0000256" key="2">
    <source>
        <dbReference type="ARBA" id="ARBA00022737"/>
    </source>
</evidence>
<feature type="repeat" description="PPR" evidence="3">
    <location>
        <begin position="507"/>
        <end position="541"/>
    </location>
</feature>
<feature type="repeat" description="PPR" evidence="3">
    <location>
        <begin position="577"/>
        <end position="611"/>
    </location>
</feature>
<feature type="repeat" description="PPR" evidence="3">
    <location>
        <begin position="868"/>
        <end position="902"/>
    </location>
</feature>
<evidence type="ECO:0000313" key="4">
    <source>
        <dbReference type="Proteomes" id="UP000827889"/>
    </source>
</evidence>
<feature type="repeat" description="PPR" evidence="3">
    <location>
        <begin position="269"/>
        <end position="303"/>
    </location>
</feature>
<feature type="repeat" description="PPR" evidence="3">
    <location>
        <begin position="339"/>
        <end position="373"/>
    </location>
</feature>
<evidence type="ECO:0000256" key="3">
    <source>
        <dbReference type="PROSITE-ProRule" id="PRU00708"/>
    </source>
</evidence>
<dbReference type="RefSeq" id="XP_048131654.1">
    <property type="nucleotide sequence ID" value="XM_048275697.1"/>
</dbReference>
<reference evidence="5" key="1">
    <citation type="submission" date="2025-08" db="UniProtKB">
        <authorList>
            <consortium name="RefSeq"/>
        </authorList>
    </citation>
    <scope>IDENTIFICATION</scope>
    <source>
        <tissue evidence="5">Leaf</tissue>
    </source>
</reference>
<sequence length="981" mass="111090">MLKKCITAHHRFFSSRRAITTCALHLEPPASATSGNSSDHKSLSLSLLEQLVGRGQFSAAQSVVRRIIVCSSSALDAVSAVHFLASRGLGLDSGSHGVLLRKLVQCGEYQLAEAWYNENIVGRGIDPDYCMLDSMINCFCKLGKLDEAKREFDRCVESGALPNVEACDAIFRELCAGGMALEAFGFFVRLIGAGVSMRIGCYNQLIDSLCFKGHMDEAVKVFYLQEEITELPPTLHQYKSLFYGLCKGGRIVEAEQLSIEMEAQGFFVDKVMYNWLIFGYSKDRKMKMAVRIFFRMLKMGCEVDGYTFNTLIHGFMKRGIFDKGWTIYKQMVDCGVQPTVVTYQIMISNYCRIGKVDCALELLNEMLVCDITPSVHSYTTLVASLYKKNKLTEADELCKRMLENGVLPDPIFFLVVIRMHPRGGELQIAYMMLQAIGHSVNLASNTWDGSMDFGQKIDYLLEGIARKDLNLASSAFTICISALCETGDIDAAILLVDKADIVGCHLLLFTYNSLIKCLCRKGLFEEAESLIRLIQDRGIVPDLETYLIMINGYCKQGNLQSAYRVMGQISERGLKPNVAMYDCIIGFLSTEKRIYEAEDLFIRMLEDGVDPDETIYMTMINAYARSGRLLEASELFDKMIENFIKPSSYSYTALINGLLKRNMTEEGCMYLDKMIGDGYEPNNVLYTSLIGHYLREGEFKFAFMLVDLMYRNQMKFDLITHIVVLRGVCKHVNGIKNEWRITRRASYRARKMLFDLLQSRSLATHDRNLKVPVNMPEAMKHFALNLFKKIKDSEFMPNLFLYNGLISGFCRANMIEDAYHHVELMQREGLHPNQVTYTILIGGHITRGEIDSAVGLFNKMNADGYLPDGPAYNRLLRGLCSCGRLLDALSLVYAMQKRGLFLSKLSYTCLLNHLCSSRLDIHAFKIFEEMLSHDLIPSLRCSNLLLSNLCVSRRWHEAQVVHHLMHKEEYVSGQLNEKVFG</sequence>
<comment type="similarity">
    <text evidence="1">Belongs to the PPR family. P subfamily.</text>
</comment>
<dbReference type="Pfam" id="PF13041">
    <property type="entry name" value="PPR_2"/>
    <property type="match status" value="6"/>
</dbReference>
<dbReference type="PROSITE" id="PS51375">
    <property type="entry name" value="PPR"/>
    <property type="match status" value="15"/>
</dbReference>
<dbReference type="KEGG" id="rarg:115754030"/>
<feature type="repeat" description="PPR" evidence="3">
    <location>
        <begin position="647"/>
        <end position="681"/>
    </location>
</feature>
<gene>
    <name evidence="5" type="primary">LOC115754030</name>
</gene>
<evidence type="ECO:0000313" key="5">
    <source>
        <dbReference type="RefSeq" id="XP_048131654.1"/>
    </source>
</evidence>
<feature type="repeat" description="PPR" evidence="3">
    <location>
        <begin position="374"/>
        <end position="408"/>
    </location>
</feature>
<feature type="repeat" description="PPR" evidence="3">
    <location>
        <begin position="304"/>
        <end position="338"/>
    </location>
</feature>
<feature type="repeat" description="PPR" evidence="3">
    <location>
        <begin position="903"/>
        <end position="937"/>
    </location>
</feature>
<dbReference type="NCBIfam" id="TIGR00756">
    <property type="entry name" value="PPR"/>
    <property type="match status" value="12"/>
</dbReference>
<dbReference type="Gene3D" id="1.25.40.10">
    <property type="entry name" value="Tetratricopeptide repeat domain"/>
    <property type="match status" value="8"/>
</dbReference>
<name>A0A8B8QQQ6_9MYRT</name>
<feature type="repeat" description="PPR" evidence="3">
    <location>
        <begin position="234"/>
        <end position="268"/>
    </location>
</feature>
<dbReference type="Proteomes" id="UP000827889">
    <property type="component" value="Chromosome 3"/>
</dbReference>
<keyword evidence="2" id="KW-0677">Repeat</keyword>
<evidence type="ECO:0000256" key="1">
    <source>
        <dbReference type="ARBA" id="ARBA00007626"/>
    </source>
</evidence>
<dbReference type="InterPro" id="IPR002885">
    <property type="entry name" value="PPR_rpt"/>
</dbReference>
<dbReference type="GO" id="GO:0003729">
    <property type="term" value="F:mRNA binding"/>
    <property type="evidence" value="ECO:0007669"/>
    <property type="project" value="TreeGrafter"/>
</dbReference>
<dbReference type="AlphaFoldDB" id="A0A8B8QQQ6"/>
<dbReference type="InterPro" id="IPR051240">
    <property type="entry name" value="Mito_RNA-Proc/Resp"/>
</dbReference>
<dbReference type="PANTHER" id="PTHR47933">
    <property type="entry name" value="PENTATRICOPEPTIDE REPEAT-CONTAINING PROTEIN 1, MITOCHONDRIAL"/>
    <property type="match status" value="1"/>
</dbReference>
<dbReference type="SUPFAM" id="SSF48452">
    <property type="entry name" value="TPR-like"/>
    <property type="match status" value="1"/>
</dbReference>
<feature type="repeat" description="PPR" evidence="3">
    <location>
        <begin position="612"/>
        <end position="646"/>
    </location>
</feature>
<feature type="repeat" description="PPR" evidence="3">
    <location>
        <begin position="833"/>
        <end position="867"/>
    </location>
</feature>